<reference evidence="4" key="1">
    <citation type="submission" date="2016-11" db="EMBL/GenBank/DDBJ databases">
        <authorList>
            <person name="Varghese N."/>
            <person name="Submissions S."/>
        </authorList>
    </citation>
    <scope>NUCLEOTIDE SEQUENCE [LARGE SCALE GENOMIC DNA]</scope>
    <source>
        <strain evidence="4">DSM 24579</strain>
    </source>
</reference>
<evidence type="ECO:0000259" key="2">
    <source>
        <dbReference type="PROSITE" id="PS51677"/>
    </source>
</evidence>
<dbReference type="STRING" id="1073325.SAMN05444483_103208"/>
<dbReference type="InterPro" id="IPR051398">
    <property type="entry name" value="Polysacch_Deacetylase"/>
</dbReference>
<dbReference type="PANTHER" id="PTHR34216:SF7">
    <property type="entry name" value="POLY-BETA-1,6-N-ACETYL-D-GLUCOSAMINE N-DEACETYLASE"/>
    <property type="match status" value="1"/>
</dbReference>
<proteinExistence type="predicted"/>
<evidence type="ECO:0000256" key="1">
    <source>
        <dbReference type="ARBA" id="ARBA00022729"/>
    </source>
</evidence>
<accession>A0A1M5FIL0</accession>
<dbReference type="CDD" id="cd10918">
    <property type="entry name" value="CE4_NodB_like_5s_6s"/>
    <property type="match status" value="1"/>
</dbReference>
<dbReference type="SUPFAM" id="SSF88713">
    <property type="entry name" value="Glycoside hydrolase/deacetylase"/>
    <property type="match status" value="1"/>
</dbReference>
<gene>
    <name evidence="3" type="ORF">SAMN05444483_103208</name>
</gene>
<protein>
    <submittedName>
        <fullName evidence="3">Polysaccharide deacetylase</fullName>
    </submittedName>
</protein>
<evidence type="ECO:0000313" key="4">
    <source>
        <dbReference type="Proteomes" id="UP000183945"/>
    </source>
</evidence>
<dbReference type="EMBL" id="FQVT01000003">
    <property type="protein sequence ID" value="SHF91326.1"/>
    <property type="molecule type" value="Genomic_DNA"/>
</dbReference>
<feature type="domain" description="NodB homology" evidence="2">
    <location>
        <begin position="70"/>
        <end position="293"/>
    </location>
</feature>
<sequence length="293" mass="33852">MRSFIYKFLSKIDKFTGSSADNRLRVLAYHTVPDQTAFEKQLEFISYNYNVIGISELKDHFINSTPLPTKPLLITFDDGDISVYENGLPALQAYNFPAVLFIITGLINTSKLFWCRHVEVVYKKNGASYAEARAKVGELKSISNYERTAYLDSLEEIQARQLSVKELHSLEKGNVIAANHTHTHPMVDKCTKKEIEQELKHSRIKFKEWELEGYSVFAYPNGNWDVQTENILEDEGVEMAFLFDHKINKKNMNPMRISRIRVDTDLELNEFKVKVSGLHINLMLLRQKIGQKQ</sequence>
<dbReference type="PROSITE" id="PS51677">
    <property type="entry name" value="NODB"/>
    <property type="match status" value="1"/>
</dbReference>
<dbReference type="RefSeq" id="WP_072878144.1">
    <property type="nucleotide sequence ID" value="NZ_FQVT01000003.1"/>
</dbReference>
<dbReference type="Pfam" id="PF01522">
    <property type="entry name" value="Polysacc_deac_1"/>
    <property type="match status" value="1"/>
</dbReference>
<keyword evidence="1" id="KW-0732">Signal</keyword>
<organism evidence="3 4">
    <name type="scientific">Salegentibacter echinorum</name>
    <dbReference type="NCBI Taxonomy" id="1073325"/>
    <lineage>
        <taxon>Bacteria</taxon>
        <taxon>Pseudomonadati</taxon>
        <taxon>Bacteroidota</taxon>
        <taxon>Flavobacteriia</taxon>
        <taxon>Flavobacteriales</taxon>
        <taxon>Flavobacteriaceae</taxon>
        <taxon>Salegentibacter</taxon>
    </lineage>
</organism>
<dbReference type="InterPro" id="IPR011330">
    <property type="entry name" value="Glyco_hydro/deAcase_b/a-brl"/>
</dbReference>
<dbReference type="InterPro" id="IPR002509">
    <property type="entry name" value="NODB_dom"/>
</dbReference>
<dbReference type="Proteomes" id="UP000183945">
    <property type="component" value="Unassembled WGS sequence"/>
</dbReference>
<dbReference type="OrthoDB" id="1446101at2"/>
<dbReference type="Gene3D" id="3.20.20.370">
    <property type="entry name" value="Glycoside hydrolase/deacetylase"/>
    <property type="match status" value="1"/>
</dbReference>
<dbReference type="AlphaFoldDB" id="A0A1M5FIL0"/>
<dbReference type="GO" id="GO:0005975">
    <property type="term" value="P:carbohydrate metabolic process"/>
    <property type="evidence" value="ECO:0007669"/>
    <property type="project" value="InterPro"/>
</dbReference>
<dbReference type="GO" id="GO:0016810">
    <property type="term" value="F:hydrolase activity, acting on carbon-nitrogen (but not peptide) bonds"/>
    <property type="evidence" value="ECO:0007669"/>
    <property type="project" value="InterPro"/>
</dbReference>
<keyword evidence="4" id="KW-1185">Reference proteome</keyword>
<dbReference type="PANTHER" id="PTHR34216">
    <property type="match status" value="1"/>
</dbReference>
<evidence type="ECO:0000313" key="3">
    <source>
        <dbReference type="EMBL" id="SHF91326.1"/>
    </source>
</evidence>
<name>A0A1M5FIL0_SALEC</name>